<dbReference type="RefSeq" id="WP_243567610.1">
    <property type="nucleotide sequence ID" value="NZ_BAAARD010000001.1"/>
</dbReference>
<sequence>MSNYVFLVHDPSASRSVNAWLDRHAAASDVVRVRLGLRRRLIIVSKDARRSTRPGRFFRGTAIAPDHNALVFGVDGWLASPDAVRSSSGDHAGEYLAAEWGAQRLELERDVFGSARLMHTAAPGIAAASDSLLVLASLRRAVGARVTANAEVLVARTAKNAVAGQQISPETILNEVSYVPAARGLSLDVRGLRWSLTGAPVADRVASDGLDYVEVVRQGAADVARTVATLAAVPGWSATLSLSGGYDSRLVLAGIVATGTNDAYRVRIVDNGPASEADVRVANSLARQFDVAPTAFGAPLPADAEDEYSHWAANLLGVYDGYGPVRTARWHARTFGLTGIGAEIHKGNWGWRPLHALADTAAPGGAVHDALSAQLAKAADSVGAVPTAGNASELYYLGYRNGIHGAAGHIGVHMTGVHPVMQLRLAQLGHLPYEDGFRGSPAGIADHGILLAPEVAAHEYDDPRRNLSPGYVDERLAALGGRIGAVDGYEVHGHPDDVVDGPSMLSLSIARELGLHGPLNADHVMARAEDALGLISDPDVRQAYVDVRDNAAWRIAKQNGSLKAAGISPARISMLEILRLTT</sequence>
<evidence type="ECO:0000313" key="2">
    <source>
        <dbReference type="Proteomes" id="UP000831304"/>
    </source>
</evidence>
<evidence type="ECO:0008006" key="3">
    <source>
        <dbReference type="Google" id="ProtNLM"/>
    </source>
</evidence>
<accession>A0ABY4ANZ6</accession>
<gene>
    <name evidence="1" type="ORF">MTP13_10115</name>
</gene>
<dbReference type="Proteomes" id="UP000831304">
    <property type="component" value="Chromosome"/>
</dbReference>
<protein>
    <recommendedName>
        <fullName evidence="3">Asparagine synthetase domain-containing protein</fullName>
    </recommendedName>
</protein>
<dbReference type="EMBL" id="CP094533">
    <property type="protein sequence ID" value="UOE24725.1"/>
    <property type="molecule type" value="Genomic_DNA"/>
</dbReference>
<keyword evidence="2" id="KW-1185">Reference proteome</keyword>
<reference evidence="1 2" key="1">
    <citation type="submission" date="2022-03" db="EMBL/GenBank/DDBJ databases">
        <title>Agromyces sp. isolated from the gut of P. brevitarsis seulensis larvae.</title>
        <authorList>
            <person name="Won M."/>
            <person name="Kwon S.-W."/>
        </authorList>
    </citation>
    <scope>NUCLEOTIDE SEQUENCE [LARGE SCALE GENOMIC DNA]</scope>
    <source>
        <strain evidence="1 2">KACC 16215</strain>
    </source>
</reference>
<organism evidence="1 2">
    <name type="scientific">Agromyces soli</name>
    <dbReference type="NCBI Taxonomy" id="659012"/>
    <lineage>
        <taxon>Bacteria</taxon>
        <taxon>Bacillati</taxon>
        <taxon>Actinomycetota</taxon>
        <taxon>Actinomycetes</taxon>
        <taxon>Micrococcales</taxon>
        <taxon>Microbacteriaceae</taxon>
        <taxon>Agromyces</taxon>
    </lineage>
</organism>
<evidence type="ECO:0000313" key="1">
    <source>
        <dbReference type="EMBL" id="UOE24725.1"/>
    </source>
</evidence>
<proteinExistence type="predicted"/>
<name>A0ABY4ANZ6_9MICO</name>